<dbReference type="RefSeq" id="WP_121221191.1">
    <property type="nucleotide sequence ID" value="NZ_RBIG01000003.1"/>
</dbReference>
<dbReference type="OrthoDB" id="9811967at2"/>
<protein>
    <submittedName>
        <fullName evidence="10">Adenosylcobinamide-phosphate synthase</fullName>
    </submittedName>
</protein>
<dbReference type="PANTHER" id="PTHR34308">
    <property type="entry name" value="COBALAMIN BIOSYNTHESIS PROTEIN CBIB"/>
    <property type="match status" value="1"/>
</dbReference>
<comment type="pathway">
    <text evidence="2">Cofactor biosynthesis; adenosylcobalamin biosynthesis.</text>
</comment>
<dbReference type="AlphaFoldDB" id="A0A420WC47"/>
<evidence type="ECO:0000256" key="2">
    <source>
        <dbReference type="ARBA" id="ARBA00004953"/>
    </source>
</evidence>
<comment type="similarity">
    <text evidence="3">Belongs to the CobD/CbiB family.</text>
</comment>
<evidence type="ECO:0000256" key="1">
    <source>
        <dbReference type="ARBA" id="ARBA00004651"/>
    </source>
</evidence>
<keyword evidence="6 9" id="KW-0812">Transmembrane</keyword>
<keyword evidence="7 9" id="KW-1133">Transmembrane helix</keyword>
<comment type="caution">
    <text evidence="10">The sequence shown here is derived from an EMBL/GenBank/DDBJ whole genome shotgun (WGS) entry which is preliminary data.</text>
</comment>
<feature type="transmembrane region" description="Helical" evidence="9">
    <location>
        <begin position="12"/>
        <end position="30"/>
    </location>
</feature>
<evidence type="ECO:0000256" key="5">
    <source>
        <dbReference type="ARBA" id="ARBA00022573"/>
    </source>
</evidence>
<keyword evidence="5" id="KW-0169">Cobalamin biosynthesis</keyword>
<dbReference type="InterPro" id="IPR004485">
    <property type="entry name" value="Cobalamin_biosynth_CobD/CbiB"/>
</dbReference>
<organism evidence="10 11">
    <name type="scientific">Oceanibaculum indicum</name>
    <dbReference type="NCBI Taxonomy" id="526216"/>
    <lineage>
        <taxon>Bacteria</taxon>
        <taxon>Pseudomonadati</taxon>
        <taxon>Pseudomonadota</taxon>
        <taxon>Alphaproteobacteria</taxon>
        <taxon>Rhodospirillales</taxon>
        <taxon>Oceanibaculaceae</taxon>
        <taxon>Oceanibaculum</taxon>
    </lineage>
</organism>
<feature type="transmembrane region" description="Helical" evidence="9">
    <location>
        <begin position="164"/>
        <end position="184"/>
    </location>
</feature>
<evidence type="ECO:0000256" key="6">
    <source>
        <dbReference type="ARBA" id="ARBA00022692"/>
    </source>
</evidence>
<dbReference type="GO" id="GO:0005886">
    <property type="term" value="C:plasma membrane"/>
    <property type="evidence" value="ECO:0007669"/>
    <property type="project" value="UniProtKB-SubCell"/>
</dbReference>
<evidence type="ECO:0000256" key="4">
    <source>
        <dbReference type="ARBA" id="ARBA00022475"/>
    </source>
</evidence>
<feature type="transmembrane region" description="Helical" evidence="9">
    <location>
        <begin position="95"/>
        <end position="114"/>
    </location>
</feature>
<evidence type="ECO:0000256" key="8">
    <source>
        <dbReference type="ARBA" id="ARBA00023136"/>
    </source>
</evidence>
<keyword evidence="8 9" id="KW-0472">Membrane</keyword>
<accession>A0A420WC47</accession>
<name>A0A420WC47_9PROT</name>
<sequence length="329" mass="35373">MLLFLGQSTEILILLIAALAIDAYAGGFVWPRSLSRLNPAHLLGRLARWFDDRLNRPERTPRSLRIRGWLALLALLILVLPVGIAVHGLAMTSGFGWALALWLMVAFVTLRRTYDLAETARRLLQGGTLAEARLSVDALTDRDIYRLDEHAVARVAVESLTERFVAWVAAPLLWAALFGLPGLLAQAAAHAGARILRRGDEALYGRAFSLADRLFQAPASWLAGLAFTIAAIAVPTARPLTALRILLRDGGKAKDQTEGRALAAMAGALDLSLGGPRQHAALTVPGAWIGSGRARLQPDDVRRALMLYAVSGVVLAGLLAATIVVSLRL</sequence>
<reference evidence="10 11" key="1">
    <citation type="submission" date="2018-10" db="EMBL/GenBank/DDBJ databases">
        <title>Comparative analysis of microorganisms from saline springs in Andes Mountain Range, Colombia.</title>
        <authorList>
            <person name="Rubin E."/>
        </authorList>
    </citation>
    <scope>NUCLEOTIDE SEQUENCE [LARGE SCALE GENOMIC DNA]</scope>
    <source>
        <strain evidence="10 11">USBA 36</strain>
    </source>
</reference>
<evidence type="ECO:0000256" key="7">
    <source>
        <dbReference type="ARBA" id="ARBA00022989"/>
    </source>
</evidence>
<dbReference type="GO" id="GO:0009236">
    <property type="term" value="P:cobalamin biosynthetic process"/>
    <property type="evidence" value="ECO:0007669"/>
    <property type="project" value="UniProtKB-UniPathway"/>
</dbReference>
<dbReference type="PANTHER" id="PTHR34308:SF1">
    <property type="entry name" value="COBALAMIN BIOSYNTHESIS PROTEIN CBIB"/>
    <property type="match status" value="1"/>
</dbReference>
<feature type="transmembrane region" description="Helical" evidence="9">
    <location>
        <begin position="69"/>
        <end position="89"/>
    </location>
</feature>
<dbReference type="UniPathway" id="UPA00148"/>
<dbReference type="GO" id="GO:0048472">
    <property type="term" value="F:threonine-phosphate decarboxylase activity"/>
    <property type="evidence" value="ECO:0007669"/>
    <property type="project" value="InterPro"/>
</dbReference>
<evidence type="ECO:0000313" key="11">
    <source>
        <dbReference type="Proteomes" id="UP000277424"/>
    </source>
</evidence>
<evidence type="ECO:0000256" key="9">
    <source>
        <dbReference type="SAM" id="Phobius"/>
    </source>
</evidence>
<dbReference type="Pfam" id="PF03186">
    <property type="entry name" value="CobD_Cbib"/>
    <property type="match status" value="1"/>
</dbReference>
<evidence type="ECO:0000256" key="3">
    <source>
        <dbReference type="ARBA" id="ARBA00006263"/>
    </source>
</evidence>
<dbReference type="Proteomes" id="UP000277424">
    <property type="component" value="Unassembled WGS sequence"/>
</dbReference>
<keyword evidence="4" id="KW-1003">Cell membrane</keyword>
<feature type="transmembrane region" description="Helical" evidence="9">
    <location>
        <begin position="305"/>
        <end position="327"/>
    </location>
</feature>
<dbReference type="EMBL" id="RBIG01000003">
    <property type="protein sequence ID" value="RKQ68510.1"/>
    <property type="molecule type" value="Genomic_DNA"/>
</dbReference>
<proteinExistence type="inferred from homology"/>
<gene>
    <name evidence="10" type="ORF">BCL74_2990</name>
</gene>
<feature type="transmembrane region" description="Helical" evidence="9">
    <location>
        <begin position="219"/>
        <end position="237"/>
    </location>
</feature>
<comment type="subcellular location">
    <subcellularLocation>
        <location evidence="1">Cell membrane</location>
        <topology evidence="1">Multi-pass membrane protein</topology>
    </subcellularLocation>
</comment>
<evidence type="ECO:0000313" key="10">
    <source>
        <dbReference type="EMBL" id="RKQ68510.1"/>
    </source>
</evidence>